<dbReference type="FunFam" id="3.30.950.10:FF:000001">
    <property type="entry name" value="Siroheme synthase"/>
    <property type="match status" value="1"/>
</dbReference>
<dbReference type="SUPFAM" id="SSF69618">
    <property type="entry name" value="HemD-like"/>
    <property type="match status" value="1"/>
</dbReference>
<evidence type="ECO:0000259" key="14">
    <source>
        <dbReference type="Pfam" id="PF03900"/>
    </source>
</evidence>
<evidence type="ECO:0000256" key="6">
    <source>
        <dbReference type="ARBA" id="ARBA00022691"/>
    </source>
</evidence>
<dbReference type="PANTHER" id="PTHR45790">
    <property type="entry name" value="SIROHEME SYNTHASE-RELATED"/>
    <property type="match status" value="1"/>
</dbReference>
<comment type="similarity">
    <text evidence="10">Belongs to the precorrin methyltransferase family.</text>
</comment>
<organism evidence="15 16">
    <name type="scientific">Candidatus Anaerostipes excrementavium</name>
    <dbReference type="NCBI Taxonomy" id="2838463"/>
    <lineage>
        <taxon>Bacteria</taxon>
        <taxon>Bacillati</taxon>
        <taxon>Bacillota</taxon>
        <taxon>Clostridia</taxon>
        <taxon>Lachnospirales</taxon>
        <taxon>Lachnospiraceae</taxon>
        <taxon>Anaerostipes</taxon>
    </lineage>
</organism>
<dbReference type="FunFam" id="3.40.1010.10:FF:000001">
    <property type="entry name" value="Siroheme synthase"/>
    <property type="match status" value="1"/>
</dbReference>
<feature type="domain" description="Tetrapyrrole biosynthesis uroporphyrinogen III synthase" evidence="13">
    <location>
        <begin position="559"/>
        <end position="777"/>
    </location>
</feature>
<comment type="catalytic activity">
    <reaction evidence="8 9">
        <text>4 porphobilinogen + H2O = hydroxymethylbilane + 4 NH4(+)</text>
        <dbReference type="Rhea" id="RHEA:13185"/>
        <dbReference type="ChEBI" id="CHEBI:15377"/>
        <dbReference type="ChEBI" id="CHEBI:28938"/>
        <dbReference type="ChEBI" id="CHEBI:57845"/>
        <dbReference type="ChEBI" id="CHEBI:58126"/>
        <dbReference type="EC" id="2.5.1.61"/>
    </reaction>
</comment>
<dbReference type="InterPro" id="IPR022419">
    <property type="entry name" value="Porphobilin_deaminase_cofac_BS"/>
</dbReference>
<reference evidence="15" key="1">
    <citation type="journal article" date="2021" name="PeerJ">
        <title>Extensive microbial diversity within the chicken gut microbiome revealed by metagenomics and culture.</title>
        <authorList>
            <person name="Gilroy R."/>
            <person name="Ravi A."/>
            <person name="Getino M."/>
            <person name="Pursley I."/>
            <person name="Horton D.L."/>
            <person name="Alikhan N.F."/>
            <person name="Baker D."/>
            <person name="Gharbi K."/>
            <person name="Hall N."/>
            <person name="Watson M."/>
            <person name="Adriaenssens E.M."/>
            <person name="Foster-Nyarko E."/>
            <person name="Jarju S."/>
            <person name="Secka A."/>
            <person name="Antonio M."/>
            <person name="Oren A."/>
            <person name="Chaudhuri R.R."/>
            <person name="La Ragione R."/>
            <person name="Hildebrand F."/>
            <person name="Pallen M.J."/>
        </authorList>
    </citation>
    <scope>NUCLEOTIDE SEQUENCE</scope>
    <source>
        <strain evidence="15">CHK191-13928</strain>
    </source>
</reference>
<dbReference type="SUPFAM" id="SSF53850">
    <property type="entry name" value="Periplasmic binding protein-like II"/>
    <property type="match status" value="1"/>
</dbReference>
<dbReference type="EMBL" id="DXEM01000027">
    <property type="protein sequence ID" value="HIX68000.1"/>
    <property type="molecule type" value="Genomic_DNA"/>
</dbReference>
<dbReference type="Gene3D" id="3.30.950.10">
    <property type="entry name" value="Methyltransferase, Cobalt-precorrin-4 Transmethylase, Domain 2"/>
    <property type="match status" value="1"/>
</dbReference>
<comment type="caution">
    <text evidence="15">The sequence shown here is derived from an EMBL/GenBank/DDBJ whole genome shotgun (WGS) entry which is preliminary data.</text>
</comment>
<gene>
    <name evidence="9 15" type="primary">hemC</name>
    <name evidence="15" type="ORF">H9735_07795</name>
</gene>
<comment type="miscellaneous">
    <text evidence="9">The porphobilinogen subunits are added to the dipyrromethane group.</text>
</comment>
<dbReference type="InterPro" id="IPR050161">
    <property type="entry name" value="Siro_Cobalamin_biosynth"/>
</dbReference>
<sequence>MNYKIGSRGSKLALIQTKYVCQRLKERYPEHDFEIVIVKTKGDRIQNKPLDQIGGKGLFVKEIEEMILADEIQMGVHSMKDMPALPAPGLIFAKAWKREDPRDALILREKHSLEELLPGAVIGTGSKRRAFQLKKLRPDLKVEGIRGNVDTRLRKMEEQKLDGIILAAAGLRRLGMEDRISMYFSEDEMVPAPAQGVLALELREDNKELLEMLEACADAESHKEASAERSFLEAMGGSCHVPIGASCKKIKDGQYRFYGLFGTEDGNRMESVFLEGEDPQELAQKSAIEIQKRMAGTVFLIGAGPGDPDLITVKGKKLVEAADCVIYDRLIAPELLNMVKHDCELIYVGKENHHHVMEQEKINQLLAKKAMEYPLVVRLKGGDPFVFGRGGEEALYLREQGIPVQIVPGISSCIAGPAYAGIPVTHRGLTKGFHVVTAHDRKDQFANIDFQGLVRSEETLVFLMGFSKLEQIAENLIGAGMSASMPAAVISNAATSQQKSCIGTLENIVEKVKEDRLKPPAVIVVGKTVDLAAVLSSKDHTNKKKPYVVTKIGKAPSPLTDLLQKKGFDAKEIQTGEITAFPQKFTEENLQKVSWIVFTSRNGVDGFMENLYASGMDVRALSSVRIAVIGEKTGKRLKHYGILADLKPEIQNTEEMVRCLEKVIKKEDTLWYVKGRAENPCLKKKMESRCDYHEWIVYENQPIEIEEIHAADSYEGVLFTCASSVKRFFGSMKEETARQWKNEVPCYSIGPKTTEALRQIGAKKMIESDKASYESLADKAIQYTKGERR</sequence>
<evidence type="ECO:0000256" key="3">
    <source>
        <dbReference type="ARBA" id="ARBA00011245"/>
    </source>
</evidence>
<evidence type="ECO:0000256" key="1">
    <source>
        <dbReference type="ARBA" id="ARBA00002869"/>
    </source>
</evidence>
<evidence type="ECO:0000256" key="8">
    <source>
        <dbReference type="ARBA" id="ARBA00048169"/>
    </source>
</evidence>
<feature type="domain" description="Tetrapyrrole methylase" evidence="11">
    <location>
        <begin position="297"/>
        <end position="508"/>
    </location>
</feature>
<dbReference type="InterPro" id="IPR000860">
    <property type="entry name" value="HemC"/>
</dbReference>
<dbReference type="NCBIfam" id="NF004790">
    <property type="entry name" value="PRK06136.1"/>
    <property type="match status" value="1"/>
</dbReference>
<evidence type="ECO:0000256" key="2">
    <source>
        <dbReference type="ARBA" id="ARBA00005638"/>
    </source>
</evidence>
<dbReference type="PROSITE" id="PS00839">
    <property type="entry name" value="SUMT_1"/>
    <property type="match status" value="1"/>
</dbReference>
<evidence type="ECO:0000313" key="15">
    <source>
        <dbReference type="EMBL" id="HIX68000.1"/>
    </source>
</evidence>
<dbReference type="NCBIfam" id="TIGR00212">
    <property type="entry name" value="hemC"/>
    <property type="match status" value="1"/>
</dbReference>
<feature type="domain" description="Porphobilinogen deaminase C-terminal" evidence="14">
    <location>
        <begin position="224"/>
        <end position="290"/>
    </location>
</feature>
<keyword evidence="4 10" id="KW-0489">Methyltransferase</keyword>
<dbReference type="HAMAP" id="MF_00260">
    <property type="entry name" value="Porphobil_deam"/>
    <property type="match status" value="1"/>
</dbReference>
<dbReference type="GO" id="GO:0004852">
    <property type="term" value="F:uroporphyrinogen-III synthase activity"/>
    <property type="evidence" value="ECO:0007669"/>
    <property type="project" value="InterPro"/>
</dbReference>
<reference evidence="15" key="2">
    <citation type="submission" date="2021-04" db="EMBL/GenBank/DDBJ databases">
        <authorList>
            <person name="Gilroy R."/>
        </authorList>
    </citation>
    <scope>NUCLEOTIDE SEQUENCE</scope>
    <source>
        <strain evidence="15">CHK191-13928</strain>
    </source>
</reference>
<dbReference type="InterPro" id="IPR035996">
    <property type="entry name" value="4pyrrol_Methylase_sf"/>
</dbReference>
<dbReference type="GO" id="GO:0004418">
    <property type="term" value="F:hydroxymethylbilane synthase activity"/>
    <property type="evidence" value="ECO:0007669"/>
    <property type="project" value="UniProtKB-UniRule"/>
</dbReference>
<proteinExistence type="inferred from homology"/>
<dbReference type="EC" id="2.5.1.61" evidence="9"/>
<dbReference type="Pfam" id="PF02602">
    <property type="entry name" value="HEM4"/>
    <property type="match status" value="1"/>
</dbReference>
<evidence type="ECO:0000256" key="7">
    <source>
        <dbReference type="ARBA" id="ARBA00023244"/>
    </source>
</evidence>
<evidence type="ECO:0000256" key="10">
    <source>
        <dbReference type="RuleBase" id="RU003960"/>
    </source>
</evidence>
<comment type="similarity">
    <text evidence="2 9">Belongs to the HMBS family.</text>
</comment>
<feature type="domain" description="Porphobilinogen deaminase N-terminal" evidence="12">
    <location>
        <begin position="4"/>
        <end position="210"/>
    </location>
</feature>
<dbReference type="InterPro" id="IPR036803">
    <property type="entry name" value="Porphobilinogen_deaminase_C_sf"/>
</dbReference>
<dbReference type="GO" id="GO:0005737">
    <property type="term" value="C:cytoplasm"/>
    <property type="evidence" value="ECO:0007669"/>
    <property type="project" value="UniProtKB-UniRule"/>
</dbReference>
<evidence type="ECO:0000259" key="12">
    <source>
        <dbReference type="Pfam" id="PF01379"/>
    </source>
</evidence>
<dbReference type="GO" id="GO:0004851">
    <property type="term" value="F:uroporphyrin-III C-methyltransferase activity"/>
    <property type="evidence" value="ECO:0007669"/>
    <property type="project" value="UniProtKB-ARBA"/>
</dbReference>
<dbReference type="InterPro" id="IPR003754">
    <property type="entry name" value="4pyrrol_synth_uPrphyn_synth"/>
</dbReference>
<dbReference type="Gene3D" id="3.40.190.10">
    <property type="entry name" value="Periplasmic binding protein-like II"/>
    <property type="match status" value="2"/>
</dbReference>
<dbReference type="GO" id="GO:0019354">
    <property type="term" value="P:siroheme biosynthetic process"/>
    <property type="evidence" value="ECO:0007669"/>
    <property type="project" value="InterPro"/>
</dbReference>
<dbReference type="Proteomes" id="UP000886721">
    <property type="component" value="Unassembled WGS sequence"/>
</dbReference>
<dbReference type="Gene3D" id="3.40.50.10090">
    <property type="match status" value="2"/>
</dbReference>
<dbReference type="Gene3D" id="3.30.160.40">
    <property type="entry name" value="Porphobilinogen deaminase, C-terminal domain"/>
    <property type="match status" value="1"/>
</dbReference>
<evidence type="ECO:0000259" key="13">
    <source>
        <dbReference type="Pfam" id="PF02602"/>
    </source>
</evidence>
<dbReference type="FunFam" id="3.40.190.10:FF:000005">
    <property type="entry name" value="Porphobilinogen deaminase"/>
    <property type="match status" value="1"/>
</dbReference>
<dbReference type="PROSITE" id="PS00533">
    <property type="entry name" value="PORPHOBILINOGEN_DEAM"/>
    <property type="match status" value="1"/>
</dbReference>
<keyword evidence="5 9" id="KW-0808">Transferase</keyword>
<comment type="cofactor">
    <cofactor evidence="9">
        <name>dipyrromethane</name>
        <dbReference type="ChEBI" id="CHEBI:60342"/>
    </cofactor>
    <text evidence="9">Binds 1 dipyrromethane group covalently.</text>
</comment>
<evidence type="ECO:0000256" key="4">
    <source>
        <dbReference type="ARBA" id="ARBA00022603"/>
    </source>
</evidence>
<dbReference type="SUPFAM" id="SSF53790">
    <property type="entry name" value="Tetrapyrrole methylase"/>
    <property type="match status" value="1"/>
</dbReference>
<dbReference type="InterPro" id="IPR036108">
    <property type="entry name" value="4pyrrol_syn_uPrphyn_synt_sf"/>
</dbReference>
<keyword evidence="7 9" id="KW-0627">Porphyrin biosynthesis</keyword>
<dbReference type="GO" id="GO:0006782">
    <property type="term" value="P:protoporphyrinogen IX biosynthetic process"/>
    <property type="evidence" value="ECO:0007669"/>
    <property type="project" value="UniProtKB-UniRule"/>
</dbReference>
<name>A0A9D1WXT6_9FIRM</name>
<dbReference type="InterPro" id="IPR000878">
    <property type="entry name" value="4pyrrol_Mease"/>
</dbReference>
<dbReference type="InterPro" id="IPR022418">
    <property type="entry name" value="Porphobilinogen_deaminase_C"/>
</dbReference>
<accession>A0A9D1WXT6</accession>
<dbReference type="Pfam" id="PF00590">
    <property type="entry name" value="TP_methylase"/>
    <property type="match status" value="1"/>
</dbReference>
<dbReference type="NCBIfam" id="TIGR01469">
    <property type="entry name" value="cobA_cysG_Cterm"/>
    <property type="match status" value="1"/>
</dbReference>
<keyword evidence="6" id="KW-0949">S-adenosyl-L-methionine</keyword>
<evidence type="ECO:0000313" key="16">
    <source>
        <dbReference type="Proteomes" id="UP000886721"/>
    </source>
</evidence>
<dbReference type="InterPro" id="IPR022417">
    <property type="entry name" value="Porphobilin_deaminase_N"/>
</dbReference>
<dbReference type="Pfam" id="PF01379">
    <property type="entry name" value="Porphobil_deam"/>
    <property type="match status" value="1"/>
</dbReference>
<comment type="subunit">
    <text evidence="3 9">Monomer.</text>
</comment>
<dbReference type="GO" id="GO:0032259">
    <property type="term" value="P:methylation"/>
    <property type="evidence" value="ECO:0007669"/>
    <property type="project" value="UniProtKB-KW"/>
</dbReference>
<dbReference type="InterPro" id="IPR014777">
    <property type="entry name" value="4pyrrole_Mease_sub1"/>
</dbReference>
<dbReference type="InterPro" id="IPR003043">
    <property type="entry name" value="Uropor_MeTrfase_CS"/>
</dbReference>
<evidence type="ECO:0000256" key="9">
    <source>
        <dbReference type="HAMAP-Rule" id="MF_00260"/>
    </source>
</evidence>
<protein>
    <recommendedName>
        <fullName evidence="9">Porphobilinogen deaminase</fullName>
        <shortName evidence="9">PBG</shortName>
        <ecNumber evidence="9">2.5.1.61</ecNumber>
    </recommendedName>
    <alternativeName>
        <fullName evidence="9">Hydroxymethylbilane synthase</fullName>
        <shortName evidence="9">HMBS</shortName>
    </alternativeName>
    <alternativeName>
        <fullName evidence="9">Pre-uroporphyrinogen synthase</fullName>
    </alternativeName>
</protein>
<dbReference type="CDD" id="cd06578">
    <property type="entry name" value="HemD"/>
    <property type="match status" value="1"/>
</dbReference>
<dbReference type="PANTHER" id="PTHR45790:SF3">
    <property type="entry name" value="S-ADENOSYL-L-METHIONINE-DEPENDENT UROPORPHYRINOGEN III METHYLTRANSFERASE, CHLOROPLASTIC"/>
    <property type="match status" value="1"/>
</dbReference>
<dbReference type="PRINTS" id="PR00151">
    <property type="entry name" value="PORPHBDMNASE"/>
</dbReference>
<dbReference type="Gene3D" id="3.40.1010.10">
    <property type="entry name" value="Cobalt-precorrin-4 Transmethylase, Domain 1"/>
    <property type="match status" value="1"/>
</dbReference>
<dbReference type="Pfam" id="PF03900">
    <property type="entry name" value="Porphobil_deamC"/>
    <property type="match status" value="1"/>
</dbReference>
<evidence type="ECO:0000256" key="5">
    <source>
        <dbReference type="ARBA" id="ARBA00022679"/>
    </source>
</evidence>
<dbReference type="InterPro" id="IPR014776">
    <property type="entry name" value="4pyrrole_Mease_sub2"/>
</dbReference>
<dbReference type="PROSITE" id="PS00840">
    <property type="entry name" value="SUMT_2"/>
    <property type="match status" value="1"/>
</dbReference>
<evidence type="ECO:0000259" key="11">
    <source>
        <dbReference type="Pfam" id="PF00590"/>
    </source>
</evidence>
<comment type="function">
    <text evidence="1 9">Tetrapolymerization of the monopyrrole PBG into the hydroxymethylbilane pre-uroporphyrinogen in several discrete steps.</text>
</comment>
<dbReference type="SUPFAM" id="SSF54782">
    <property type="entry name" value="Porphobilinogen deaminase (hydroxymethylbilane synthase), C-terminal domain"/>
    <property type="match status" value="1"/>
</dbReference>
<dbReference type="AlphaFoldDB" id="A0A9D1WXT6"/>
<feature type="modified residue" description="S-(dipyrrolylmethanemethyl)cysteine" evidence="9">
    <location>
        <position position="239"/>
    </location>
</feature>
<dbReference type="CDD" id="cd11642">
    <property type="entry name" value="SUMT"/>
    <property type="match status" value="1"/>
</dbReference>
<dbReference type="InterPro" id="IPR006366">
    <property type="entry name" value="CobA/CysG_C"/>
</dbReference>